<accession>A0A7J6QCN1</accession>
<reference evidence="1 2" key="1">
    <citation type="submission" date="2020-04" db="EMBL/GenBank/DDBJ databases">
        <title>Perkinsus olseni comparative genomics.</title>
        <authorList>
            <person name="Bogema D.R."/>
        </authorList>
    </citation>
    <scope>NUCLEOTIDE SEQUENCE [LARGE SCALE GENOMIC DNA]</scope>
    <source>
        <strain evidence="1 2">ATCC PRA-207</strain>
    </source>
</reference>
<keyword evidence="2" id="KW-1185">Reference proteome</keyword>
<comment type="caution">
    <text evidence="1">The sequence shown here is derived from an EMBL/GenBank/DDBJ whole genome shotgun (WGS) entry which is preliminary data.</text>
</comment>
<dbReference type="AlphaFoldDB" id="A0A7J6QCN1"/>
<feature type="non-terminal residue" evidence="1">
    <location>
        <position position="98"/>
    </location>
</feature>
<protein>
    <submittedName>
        <fullName evidence="1">Uncharacterized protein</fullName>
    </submittedName>
</protein>
<feature type="non-terminal residue" evidence="1">
    <location>
        <position position="1"/>
    </location>
</feature>
<gene>
    <name evidence="1" type="ORF">FOZ63_021744</name>
</gene>
<sequence>TASCPLPRRASAYCPTRYGVMRYGVAENWTALTLMVVVAARRIDTGFPHTPYASTTPNMQTKTAVADHVVERARRVESLAGRGVEAGADIDEVAVVAT</sequence>
<proteinExistence type="predicted"/>
<dbReference type="EMBL" id="JABANO010034295">
    <property type="protein sequence ID" value="KAF4705380.1"/>
    <property type="molecule type" value="Genomic_DNA"/>
</dbReference>
<evidence type="ECO:0000313" key="2">
    <source>
        <dbReference type="Proteomes" id="UP000553632"/>
    </source>
</evidence>
<name>A0A7J6QCN1_PEROL</name>
<evidence type="ECO:0000313" key="1">
    <source>
        <dbReference type="EMBL" id="KAF4705380.1"/>
    </source>
</evidence>
<organism evidence="1 2">
    <name type="scientific">Perkinsus olseni</name>
    <name type="common">Perkinsus atlanticus</name>
    <dbReference type="NCBI Taxonomy" id="32597"/>
    <lineage>
        <taxon>Eukaryota</taxon>
        <taxon>Sar</taxon>
        <taxon>Alveolata</taxon>
        <taxon>Perkinsozoa</taxon>
        <taxon>Perkinsea</taxon>
        <taxon>Perkinsida</taxon>
        <taxon>Perkinsidae</taxon>
        <taxon>Perkinsus</taxon>
    </lineage>
</organism>
<dbReference type="Proteomes" id="UP000553632">
    <property type="component" value="Unassembled WGS sequence"/>
</dbReference>